<dbReference type="Proteomes" id="UP000245695">
    <property type="component" value="Chromosome 1"/>
</dbReference>
<evidence type="ECO:0000256" key="5">
    <source>
        <dbReference type="NCBIfam" id="TIGR00205"/>
    </source>
</evidence>
<evidence type="ECO:0000256" key="1">
    <source>
        <dbReference type="ARBA" id="ARBA00004117"/>
    </source>
</evidence>
<proteinExistence type="inferred from homology"/>
<dbReference type="Pfam" id="PF02049">
    <property type="entry name" value="FliE"/>
    <property type="match status" value="1"/>
</dbReference>
<evidence type="ECO:0000256" key="4">
    <source>
        <dbReference type="HAMAP-Rule" id="MF_00724"/>
    </source>
</evidence>
<keyword evidence="3 4" id="KW-0975">Bacterial flagellum</keyword>
<dbReference type="KEGG" id="rhom:FRIFI_0711"/>
<keyword evidence="6" id="KW-0969">Cilium</keyword>
<evidence type="ECO:0000256" key="3">
    <source>
        <dbReference type="ARBA" id="ARBA00023143"/>
    </source>
</evidence>
<sequence length="105" mass="11891">MTGISNININSDIFSNAINNKTTYKVKGNEKPDKQFEDVIKNAIGKVNDSIINSNEKIEALIKGEDVSMHDVMLSAQESQMSVQLMIEIRNKLYDAYQEINRVQL</sequence>
<dbReference type="GO" id="GO:0005198">
    <property type="term" value="F:structural molecule activity"/>
    <property type="evidence" value="ECO:0007669"/>
    <property type="project" value="UniProtKB-UniRule"/>
</dbReference>
<dbReference type="GO" id="GO:0003774">
    <property type="term" value="F:cytoskeletal motor activity"/>
    <property type="evidence" value="ECO:0007669"/>
    <property type="project" value="InterPro"/>
</dbReference>
<dbReference type="PANTHER" id="PTHR34653:SF1">
    <property type="entry name" value="FLAGELLAR HOOK-BASAL BODY COMPLEX PROTEIN FLIE"/>
    <property type="match status" value="1"/>
</dbReference>
<dbReference type="PRINTS" id="PR01006">
    <property type="entry name" value="FLGHOOKFLIE"/>
</dbReference>
<dbReference type="AlphaFoldDB" id="A0A2P2BPI7"/>
<keyword evidence="7" id="KW-1185">Reference proteome</keyword>
<evidence type="ECO:0000313" key="7">
    <source>
        <dbReference type="Proteomes" id="UP000245695"/>
    </source>
</evidence>
<keyword evidence="6" id="KW-0282">Flagellum</keyword>
<dbReference type="HAMAP" id="MF_00724">
    <property type="entry name" value="FliE"/>
    <property type="match status" value="1"/>
</dbReference>
<dbReference type="GO" id="GO:0009425">
    <property type="term" value="C:bacterial-type flagellum basal body"/>
    <property type="evidence" value="ECO:0007669"/>
    <property type="project" value="UniProtKB-SubCell"/>
</dbReference>
<evidence type="ECO:0000256" key="2">
    <source>
        <dbReference type="ARBA" id="ARBA00009272"/>
    </source>
</evidence>
<dbReference type="RefSeq" id="WP_166504996.1">
    <property type="nucleotide sequence ID" value="NZ_JAKNTL010000007.1"/>
</dbReference>
<comment type="similarity">
    <text evidence="2 4">Belongs to the FliE family.</text>
</comment>
<keyword evidence="6" id="KW-0966">Cell projection</keyword>
<reference evidence="6 7" key="1">
    <citation type="submission" date="2014-09" db="EMBL/GenBank/DDBJ databases">
        <authorList>
            <person name="Hornung B.V."/>
        </authorList>
    </citation>
    <scope>NUCLEOTIDE SEQUENCE [LARGE SCALE GENOMIC DNA]</scope>
    <source>
        <strain evidence="6 7">FRIFI</strain>
    </source>
</reference>
<accession>A0A2P2BPI7</accession>
<dbReference type="EMBL" id="LN650648">
    <property type="protein sequence ID" value="CEI72256.1"/>
    <property type="molecule type" value="Genomic_DNA"/>
</dbReference>
<comment type="subcellular location">
    <subcellularLocation>
        <location evidence="1 4">Bacterial flagellum basal body</location>
    </subcellularLocation>
</comment>
<protein>
    <recommendedName>
        <fullName evidence="4 5">Flagellar hook-basal body complex protein FliE</fullName>
    </recommendedName>
</protein>
<evidence type="ECO:0000313" key="6">
    <source>
        <dbReference type="EMBL" id="CEI72256.1"/>
    </source>
</evidence>
<dbReference type="GO" id="GO:0071973">
    <property type="term" value="P:bacterial-type flagellum-dependent cell motility"/>
    <property type="evidence" value="ECO:0007669"/>
    <property type="project" value="InterPro"/>
</dbReference>
<name>A0A2P2BPI7_9FIRM</name>
<gene>
    <name evidence="4" type="primary">fliE</name>
    <name evidence="6" type="ORF">FRIFI_0711</name>
</gene>
<dbReference type="PANTHER" id="PTHR34653">
    <property type="match status" value="1"/>
</dbReference>
<dbReference type="NCBIfam" id="TIGR00205">
    <property type="entry name" value="fliE"/>
    <property type="match status" value="1"/>
</dbReference>
<organism evidence="6 7">
    <name type="scientific">Romboutsia hominis</name>
    <dbReference type="NCBI Taxonomy" id="1507512"/>
    <lineage>
        <taxon>Bacteria</taxon>
        <taxon>Bacillati</taxon>
        <taxon>Bacillota</taxon>
        <taxon>Clostridia</taxon>
        <taxon>Peptostreptococcales</taxon>
        <taxon>Peptostreptococcaceae</taxon>
        <taxon>Romboutsia</taxon>
    </lineage>
</organism>
<dbReference type="InterPro" id="IPR001624">
    <property type="entry name" value="FliE"/>
</dbReference>